<sequence>MKHVNGLVIAIDGPSGSGKSSTARGVARRLGLAYLDTGAMYRAITWLALHEGIDPVDTDAIAALAADAELEIDDDSTATVFRINGHDVTAAIREPRISENVSRIATNLRVRDILVADQQRRITEARASGGIVVEGRDITTVVAPESEVRVLLVADPEARIARREAELAGAADTAAVTDQVVRRDRDDSTVAAFTEAAEGVTVVDSTHMGLDEVIDRICTMADPASIPLSETPSPETPSPEPPDKE</sequence>
<feature type="domain" description="Cytidylate kinase" evidence="10">
    <location>
        <begin position="9"/>
        <end position="220"/>
    </location>
</feature>
<dbReference type="Gene3D" id="3.40.50.300">
    <property type="entry name" value="P-loop containing nucleotide triphosphate hydrolases"/>
    <property type="match status" value="1"/>
</dbReference>
<keyword evidence="5 8" id="KW-0067">ATP-binding</keyword>
<comment type="catalytic activity">
    <reaction evidence="6 8">
        <text>dCMP + ATP = dCDP + ADP</text>
        <dbReference type="Rhea" id="RHEA:25094"/>
        <dbReference type="ChEBI" id="CHEBI:30616"/>
        <dbReference type="ChEBI" id="CHEBI:57566"/>
        <dbReference type="ChEBI" id="CHEBI:58593"/>
        <dbReference type="ChEBI" id="CHEBI:456216"/>
        <dbReference type="EC" id="2.7.4.25"/>
    </reaction>
</comment>
<dbReference type="InterPro" id="IPR011994">
    <property type="entry name" value="Cytidylate_kinase_dom"/>
</dbReference>
<gene>
    <name evidence="8" type="primary">cmk</name>
    <name evidence="11" type="ORF">FB460_0100</name>
</gene>
<dbReference type="Proteomes" id="UP000316196">
    <property type="component" value="Unassembled WGS sequence"/>
</dbReference>
<evidence type="ECO:0000313" key="12">
    <source>
        <dbReference type="Proteomes" id="UP000316196"/>
    </source>
</evidence>
<organism evidence="11 12">
    <name type="scientific">Propioniferax innocua</name>
    <dbReference type="NCBI Taxonomy" id="1753"/>
    <lineage>
        <taxon>Bacteria</taxon>
        <taxon>Bacillati</taxon>
        <taxon>Actinomycetota</taxon>
        <taxon>Actinomycetes</taxon>
        <taxon>Propionibacteriales</taxon>
        <taxon>Propionibacteriaceae</taxon>
        <taxon>Propioniferax</taxon>
    </lineage>
</organism>
<evidence type="ECO:0000313" key="11">
    <source>
        <dbReference type="EMBL" id="TQL62329.1"/>
    </source>
</evidence>
<evidence type="ECO:0000256" key="7">
    <source>
        <dbReference type="ARBA" id="ARBA00048478"/>
    </source>
</evidence>
<evidence type="ECO:0000256" key="3">
    <source>
        <dbReference type="ARBA" id="ARBA00022741"/>
    </source>
</evidence>
<dbReference type="Pfam" id="PF02224">
    <property type="entry name" value="Cytidylate_kin"/>
    <property type="match status" value="1"/>
</dbReference>
<evidence type="ECO:0000256" key="2">
    <source>
        <dbReference type="ARBA" id="ARBA00022679"/>
    </source>
</evidence>
<reference evidence="11 12" key="1">
    <citation type="submission" date="2019-06" db="EMBL/GenBank/DDBJ databases">
        <title>Sequencing the genomes of 1000 actinobacteria strains.</title>
        <authorList>
            <person name="Klenk H.-P."/>
        </authorList>
    </citation>
    <scope>NUCLEOTIDE SEQUENCE [LARGE SCALE GENOMIC DNA]</scope>
    <source>
        <strain evidence="11 12">DSM 8251</strain>
    </source>
</reference>
<dbReference type="GO" id="GO:0005524">
    <property type="term" value="F:ATP binding"/>
    <property type="evidence" value="ECO:0007669"/>
    <property type="project" value="UniProtKB-UniRule"/>
</dbReference>
<dbReference type="GO" id="GO:0005737">
    <property type="term" value="C:cytoplasm"/>
    <property type="evidence" value="ECO:0007669"/>
    <property type="project" value="UniProtKB-SubCell"/>
</dbReference>
<name>A0A542ZQ20_9ACTN</name>
<keyword evidence="8" id="KW-0963">Cytoplasm</keyword>
<evidence type="ECO:0000256" key="8">
    <source>
        <dbReference type="HAMAP-Rule" id="MF_00238"/>
    </source>
</evidence>
<evidence type="ECO:0000256" key="1">
    <source>
        <dbReference type="ARBA" id="ARBA00009427"/>
    </source>
</evidence>
<evidence type="ECO:0000256" key="9">
    <source>
        <dbReference type="SAM" id="MobiDB-lite"/>
    </source>
</evidence>
<keyword evidence="12" id="KW-1185">Reference proteome</keyword>
<feature type="compositionally biased region" description="Pro residues" evidence="9">
    <location>
        <begin position="234"/>
        <end position="245"/>
    </location>
</feature>
<dbReference type="InterPro" id="IPR003136">
    <property type="entry name" value="Cytidylate_kin"/>
</dbReference>
<comment type="similarity">
    <text evidence="1 8">Belongs to the cytidylate kinase family. Type 1 subfamily.</text>
</comment>
<evidence type="ECO:0000259" key="10">
    <source>
        <dbReference type="Pfam" id="PF02224"/>
    </source>
</evidence>
<protein>
    <recommendedName>
        <fullName evidence="8">Cytidylate kinase</fullName>
        <shortName evidence="8">CK</shortName>
        <ecNumber evidence="8">2.7.4.25</ecNumber>
    </recommendedName>
    <alternativeName>
        <fullName evidence="8">Cytidine monophosphate kinase</fullName>
        <shortName evidence="8">CMP kinase</shortName>
    </alternativeName>
</protein>
<feature type="binding site" evidence="8">
    <location>
        <begin position="13"/>
        <end position="21"/>
    </location>
    <ligand>
        <name>ATP</name>
        <dbReference type="ChEBI" id="CHEBI:30616"/>
    </ligand>
</feature>
<dbReference type="NCBIfam" id="TIGR00017">
    <property type="entry name" value="cmk"/>
    <property type="match status" value="1"/>
</dbReference>
<keyword evidence="3 8" id="KW-0547">Nucleotide-binding</keyword>
<comment type="catalytic activity">
    <reaction evidence="7 8">
        <text>CMP + ATP = CDP + ADP</text>
        <dbReference type="Rhea" id="RHEA:11600"/>
        <dbReference type="ChEBI" id="CHEBI:30616"/>
        <dbReference type="ChEBI" id="CHEBI:58069"/>
        <dbReference type="ChEBI" id="CHEBI:60377"/>
        <dbReference type="ChEBI" id="CHEBI:456216"/>
        <dbReference type="EC" id="2.7.4.25"/>
    </reaction>
</comment>
<feature type="region of interest" description="Disordered" evidence="9">
    <location>
        <begin position="223"/>
        <end position="245"/>
    </location>
</feature>
<dbReference type="EMBL" id="VFOR01000001">
    <property type="protein sequence ID" value="TQL62329.1"/>
    <property type="molecule type" value="Genomic_DNA"/>
</dbReference>
<dbReference type="GO" id="GO:0036431">
    <property type="term" value="F:dCMP kinase activity"/>
    <property type="evidence" value="ECO:0007669"/>
    <property type="project" value="InterPro"/>
</dbReference>
<dbReference type="CDD" id="cd02020">
    <property type="entry name" value="CMPK"/>
    <property type="match status" value="1"/>
</dbReference>
<dbReference type="HAMAP" id="MF_00238">
    <property type="entry name" value="Cytidyl_kinase_type1"/>
    <property type="match status" value="1"/>
</dbReference>
<dbReference type="AlphaFoldDB" id="A0A542ZQ20"/>
<keyword evidence="2 8" id="KW-0808">Transferase</keyword>
<dbReference type="GO" id="GO:0036430">
    <property type="term" value="F:CMP kinase activity"/>
    <property type="evidence" value="ECO:0007669"/>
    <property type="project" value="RHEA"/>
</dbReference>
<proteinExistence type="inferred from homology"/>
<keyword evidence="4 8" id="KW-0418">Kinase</keyword>
<accession>A0A542ZQ20</accession>
<evidence type="ECO:0000256" key="6">
    <source>
        <dbReference type="ARBA" id="ARBA00047615"/>
    </source>
</evidence>
<evidence type="ECO:0000256" key="4">
    <source>
        <dbReference type="ARBA" id="ARBA00022777"/>
    </source>
</evidence>
<dbReference type="InterPro" id="IPR027417">
    <property type="entry name" value="P-loop_NTPase"/>
</dbReference>
<comment type="caution">
    <text evidence="11">The sequence shown here is derived from an EMBL/GenBank/DDBJ whole genome shotgun (WGS) entry which is preliminary data.</text>
</comment>
<dbReference type="GO" id="GO:0006220">
    <property type="term" value="P:pyrimidine nucleotide metabolic process"/>
    <property type="evidence" value="ECO:0007669"/>
    <property type="project" value="UniProtKB-UniRule"/>
</dbReference>
<dbReference type="EC" id="2.7.4.25" evidence="8"/>
<dbReference type="SUPFAM" id="SSF52540">
    <property type="entry name" value="P-loop containing nucleoside triphosphate hydrolases"/>
    <property type="match status" value="1"/>
</dbReference>
<comment type="subcellular location">
    <subcellularLocation>
        <location evidence="8">Cytoplasm</location>
    </subcellularLocation>
</comment>
<evidence type="ECO:0000256" key="5">
    <source>
        <dbReference type="ARBA" id="ARBA00022840"/>
    </source>
</evidence>